<dbReference type="AlphaFoldDB" id="A0A7Y9FHJ0"/>
<protein>
    <submittedName>
        <fullName evidence="8">ABC transporter permease</fullName>
    </submittedName>
    <submittedName>
        <fullName evidence="9">ABC-2 type transport system permease protein</fullName>
    </submittedName>
</protein>
<proteinExistence type="predicted"/>
<dbReference type="EMBL" id="JACCBK010000001">
    <property type="protein sequence ID" value="NYD87430.1"/>
    <property type="molecule type" value="Genomic_DNA"/>
</dbReference>
<gene>
    <name evidence="9" type="ORF">BKA21_002979</name>
    <name evidence="8" type="ORF">Col01nite_32510</name>
</gene>
<dbReference type="InterPro" id="IPR051449">
    <property type="entry name" value="ABC-2_transporter_component"/>
</dbReference>
<organism evidence="9 10">
    <name type="scientific">Cellulomonas oligotrophica</name>
    <dbReference type="NCBI Taxonomy" id="931536"/>
    <lineage>
        <taxon>Bacteria</taxon>
        <taxon>Bacillati</taxon>
        <taxon>Actinomycetota</taxon>
        <taxon>Actinomycetes</taxon>
        <taxon>Micrococcales</taxon>
        <taxon>Cellulomonadaceae</taxon>
        <taxon>Cellulomonas</taxon>
    </lineage>
</organism>
<evidence type="ECO:0000256" key="5">
    <source>
        <dbReference type="ARBA" id="ARBA00023136"/>
    </source>
</evidence>
<feature type="transmembrane region" description="Helical" evidence="6">
    <location>
        <begin position="214"/>
        <end position="233"/>
    </location>
</feature>
<dbReference type="PANTHER" id="PTHR30294">
    <property type="entry name" value="MEMBRANE COMPONENT OF ABC TRANSPORTER YHHJ-RELATED"/>
    <property type="match status" value="1"/>
</dbReference>
<feature type="transmembrane region" description="Helical" evidence="6">
    <location>
        <begin position="329"/>
        <end position="351"/>
    </location>
</feature>
<dbReference type="GO" id="GO:0140359">
    <property type="term" value="F:ABC-type transporter activity"/>
    <property type="evidence" value="ECO:0007669"/>
    <property type="project" value="InterPro"/>
</dbReference>
<dbReference type="Pfam" id="PF12698">
    <property type="entry name" value="ABC2_membrane_3"/>
    <property type="match status" value="1"/>
</dbReference>
<keyword evidence="4 6" id="KW-1133">Transmembrane helix</keyword>
<evidence type="ECO:0000256" key="6">
    <source>
        <dbReference type="SAM" id="Phobius"/>
    </source>
</evidence>
<evidence type="ECO:0000256" key="1">
    <source>
        <dbReference type="ARBA" id="ARBA00004651"/>
    </source>
</evidence>
<feature type="transmembrane region" description="Helical" evidence="6">
    <location>
        <begin position="279"/>
        <end position="297"/>
    </location>
</feature>
<comment type="subcellular location">
    <subcellularLocation>
        <location evidence="1">Cell membrane</location>
        <topology evidence="1">Multi-pass membrane protein</topology>
    </subcellularLocation>
</comment>
<dbReference type="PANTHER" id="PTHR30294:SF38">
    <property type="entry name" value="TRANSPORT PERMEASE PROTEIN"/>
    <property type="match status" value="1"/>
</dbReference>
<feature type="transmembrane region" description="Helical" evidence="6">
    <location>
        <begin position="245"/>
        <end position="267"/>
    </location>
</feature>
<evidence type="ECO:0000259" key="7">
    <source>
        <dbReference type="Pfam" id="PF12698"/>
    </source>
</evidence>
<keyword evidence="11" id="KW-1185">Reference proteome</keyword>
<evidence type="ECO:0000313" key="8">
    <source>
        <dbReference type="EMBL" id="GIG34092.1"/>
    </source>
</evidence>
<reference evidence="9 10" key="1">
    <citation type="submission" date="2020-07" db="EMBL/GenBank/DDBJ databases">
        <title>Sequencing the genomes of 1000 actinobacteria strains.</title>
        <authorList>
            <person name="Klenk H.-P."/>
        </authorList>
    </citation>
    <scope>NUCLEOTIDE SEQUENCE [LARGE SCALE GENOMIC DNA]</scope>
    <source>
        <strain evidence="9 10">DSM 24482</strain>
    </source>
</reference>
<evidence type="ECO:0000256" key="3">
    <source>
        <dbReference type="ARBA" id="ARBA00022692"/>
    </source>
</evidence>
<evidence type="ECO:0000313" key="11">
    <source>
        <dbReference type="Proteomes" id="UP000618382"/>
    </source>
</evidence>
<dbReference type="EMBL" id="BONN01000012">
    <property type="protein sequence ID" value="GIG34092.1"/>
    <property type="molecule type" value="Genomic_DNA"/>
</dbReference>
<dbReference type="GO" id="GO:0005886">
    <property type="term" value="C:plasma membrane"/>
    <property type="evidence" value="ECO:0007669"/>
    <property type="project" value="UniProtKB-SubCell"/>
</dbReference>
<dbReference type="Proteomes" id="UP000618382">
    <property type="component" value="Unassembled WGS sequence"/>
</dbReference>
<keyword evidence="3 6" id="KW-0812">Transmembrane</keyword>
<evidence type="ECO:0000256" key="4">
    <source>
        <dbReference type="ARBA" id="ARBA00022989"/>
    </source>
</evidence>
<dbReference type="RefSeq" id="WP_140459773.1">
    <property type="nucleotide sequence ID" value="NZ_BAABFI010000007.1"/>
</dbReference>
<keyword evidence="2" id="KW-1003">Cell membrane</keyword>
<evidence type="ECO:0000313" key="10">
    <source>
        <dbReference type="Proteomes" id="UP000577956"/>
    </source>
</evidence>
<feature type="transmembrane region" description="Helical" evidence="6">
    <location>
        <begin position="156"/>
        <end position="177"/>
    </location>
</feature>
<dbReference type="Proteomes" id="UP000577956">
    <property type="component" value="Unassembled WGS sequence"/>
</dbReference>
<feature type="domain" description="ABC-2 type transporter transmembrane" evidence="7">
    <location>
        <begin position="157"/>
        <end position="351"/>
    </location>
</feature>
<dbReference type="InterPro" id="IPR013525">
    <property type="entry name" value="ABC2_TM"/>
</dbReference>
<evidence type="ECO:0000256" key="2">
    <source>
        <dbReference type="ARBA" id="ARBA00022475"/>
    </source>
</evidence>
<comment type="caution">
    <text evidence="9">The sequence shown here is derived from an EMBL/GenBank/DDBJ whole genome shotgun (WGS) entry which is preliminary data.</text>
</comment>
<sequence>MSTPEPAAQARTAPRPPSSARAALLVAEREITSQVRSKSFLISTAVLLVGILVAIVVSAVLSGRDTDDAPVAVVASVASSLAGVEGLDVTEVADRQAAEEAVRSGDVDAAVVPGPEPLGVAVLALDSAPDAVMGALTVTPEVELLDPAAAEGGMRYLITFAFGLVFMMSAIGFGSTIAQNTVTEKQTRIVEILLSAVPARALLAGKILGNSALALAQTAAIVAMSVIGLVVTGQDDLLTLVGAPMAWFVLFFAVGFVLLAAIFAASASLVSRVEDTGAVLQPAIWLTMLPYFLVVFFNDNDLVLRIMSFVPFTAPVGMPVRLFLGDAAWWEPIVALAVLVLATLGVIAVAARMYERSVLRMGGRVGVREALAARGDA</sequence>
<evidence type="ECO:0000313" key="9">
    <source>
        <dbReference type="EMBL" id="NYD87430.1"/>
    </source>
</evidence>
<name>A0A7Y9FHJ0_9CELL</name>
<keyword evidence="5 6" id="KW-0472">Membrane</keyword>
<accession>A0A7Y9FHJ0</accession>
<feature type="transmembrane region" description="Helical" evidence="6">
    <location>
        <begin position="39"/>
        <end position="61"/>
    </location>
</feature>
<reference evidence="8 11" key="2">
    <citation type="submission" date="2021-01" db="EMBL/GenBank/DDBJ databases">
        <title>Whole genome shotgun sequence of Cellulomonas oligotrophica NBRC 109435.</title>
        <authorList>
            <person name="Komaki H."/>
            <person name="Tamura T."/>
        </authorList>
    </citation>
    <scope>NUCLEOTIDE SEQUENCE [LARGE SCALE GENOMIC DNA]</scope>
    <source>
        <strain evidence="8 11">NBRC 109435</strain>
    </source>
</reference>